<dbReference type="EC" id="6.3.5.11" evidence="8"/>
<evidence type="ECO:0000256" key="1">
    <source>
        <dbReference type="ARBA" id="ARBA00001946"/>
    </source>
</evidence>
<dbReference type="GO" id="GO:0009236">
    <property type="term" value="P:cobalamin biosynthetic process"/>
    <property type="evidence" value="ECO:0007669"/>
    <property type="project" value="UniProtKB-UniRule"/>
</dbReference>
<dbReference type="KEGG" id="deo:CAY53_05230"/>
<feature type="domain" description="CobQ/CobB/MinD/ParA nucleotide binding" evidence="9">
    <location>
        <begin position="7"/>
        <end position="187"/>
    </location>
</feature>
<keyword evidence="2 8" id="KW-0169">Cobalamin biosynthesis</keyword>
<evidence type="ECO:0000256" key="3">
    <source>
        <dbReference type="ARBA" id="ARBA00022598"/>
    </source>
</evidence>
<name>A0A2L1GMY0_9BACT</name>
<keyword evidence="5 8" id="KW-0067">ATP-binding</keyword>
<comment type="pathway">
    <text evidence="8">Cofactor biosynthesis; adenosylcobalamin biosynthesis; cob(II)yrinate a,c-diamide from sirohydrochlorin (anaerobic route): step 10/10.</text>
</comment>
<keyword evidence="6 8" id="KW-0460">Magnesium</keyword>
<feature type="active site" description="Nucleophile" evidence="8">
    <location>
        <position position="344"/>
    </location>
</feature>
<protein>
    <recommendedName>
        <fullName evidence="8">Cobyrinate a,c-diamide synthase</fullName>
        <ecNumber evidence="8">6.3.5.11</ecNumber>
    </recommendedName>
    <alternativeName>
        <fullName evidence="8">Cobyrinic acid a,c-diamide synthetase</fullName>
    </alternativeName>
</protein>
<dbReference type="OrthoDB" id="9764035at2"/>
<dbReference type="GO" id="GO:0005524">
    <property type="term" value="F:ATP binding"/>
    <property type="evidence" value="ECO:0007669"/>
    <property type="project" value="UniProtKB-UniRule"/>
</dbReference>
<evidence type="ECO:0000259" key="10">
    <source>
        <dbReference type="Pfam" id="PF07685"/>
    </source>
</evidence>
<proteinExistence type="inferred from homology"/>
<keyword evidence="4 8" id="KW-0547">Nucleotide-binding</keyword>
<comment type="catalytic activity">
    <reaction evidence="8">
        <text>cob(II)yrinate + 2 L-glutamine + 2 ATP + 2 H2O = cob(II)yrinate a,c diamide + 2 L-glutamate + 2 ADP + 2 phosphate + 2 H(+)</text>
        <dbReference type="Rhea" id="RHEA:26289"/>
        <dbReference type="ChEBI" id="CHEBI:15377"/>
        <dbReference type="ChEBI" id="CHEBI:15378"/>
        <dbReference type="ChEBI" id="CHEBI:29985"/>
        <dbReference type="ChEBI" id="CHEBI:30616"/>
        <dbReference type="ChEBI" id="CHEBI:43474"/>
        <dbReference type="ChEBI" id="CHEBI:58359"/>
        <dbReference type="ChEBI" id="CHEBI:58537"/>
        <dbReference type="ChEBI" id="CHEBI:58894"/>
        <dbReference type="ChEBI" id="CHEBI:456216"/>
        <dbReference type="EC" id="6.3.5.11"/>
    </reaction>
</comment>
<dbReference type="Gene3D" id="3.40.50.300">
    <property type="entry name" value="P-loop containing nucleotide triphosphate hydrolases"/>
    <property type="match status" value="2"/>
</dbReference>
<dbReference type="Gene3D" id="3.40.50.880">
    <property type="match status" value="1"/>
</dbReference>
<accession>A0A2L1GMY0</accession>
<dbReference type="CDD" id="cd05388">
    <property type="entry name" value="CobB_N"/>
    <property type="match status" value="1"/>
</dbReference>
<gene>
    <name evidence="8" type="primary">cbiA</name>
    <name evidence="11" type="ORF">CAY53_05230</name>
</gene>
<reference evidence="11 12" key="1">
    <citation type="journal article" date="2018" name="MBio">
        <title>Insights into the evolution of host association through the isolation and characterization of a novel human periodontal pathobiont, Desulfobulbus oralis.</title>
        <authorList>
            <person name="Cross K.L."/>
            <person name="Chirania P."/>
            <person name="Xiong W."/>
            <person name="Beall C.J."/>
            <person name="Elkins J.G."/>
            <person name="Giannone R.J."/>
            <person name="Griffen A.L."/>
            <person name="Guss A.M."/>
            <person name="Hettich R.L."/>
            <person name="Joshi S.S."/>
            <person name="Mokrzan E.M."/>
            <person name="Martin R.K."/>
            <person name="Zhulin I.B."/>
            <person name="Leys E.J."/>
            <person name="Podar M."/>
        </authorList>
    </citation>
    <scope>NUCLEOTIDE SEQUENCE [LARGE SCALE GENOMIC DNA]</scope>
    <source>
        <strain evidence="11 12">ORNL</strain>
    </source>
</reference>
<dbReference type="InterPro" id="IPR002586">
    <property type="entry name" value="CobQ/CobB/MinD/ParA_Nub-bd_dom"/>
</dbReference>
<dbReference type="NCBIfam" id="NF002204">
    <property type="entry name" value="PRK01077.1"/>
    <property type="match status" value="1"/>
</dbReference>
<dbReference type="UniPathway" id="UPA00148">
    <property type="reaction ID" value="UER00231"/>
</dbReference>
<dbReference type="SUPFAM" id="SSF52317">
    <property type="entry name" value="Class I glutamine amidotransferase-like"/>
    <property type="match status" value="1"/>
</dbReference>
<evidence type="ECO:0000313" key="11">
    <source>
        <dbReference type="EMBL" id="AVD70957.1"/>
    </source>
</evidence>
<evidence type="ECO:0000256" key="4">
    <source>
        <dbReference type="ARBA" id="ARBA00022741"/>
    </source>
</evidence>
<evidence type="ECO:0000256" key="7">
    <source>
        <dbReference type="ARBA" id="ARBA00022962"/>
    </source>
</evidence>
<evidence type="ECO:0000259" key="9">
    <source>
        <dbReference type="Pfam" id="PF01656"/>
    </source>
</evidence>
<keyword evidence="12" id="KW-1185">Reference proteome</keyword>
<keyword evidence="3 8" id="KW-0436">Ligase</keyword>
<dbReference type="SUPFAM" id="SSF52540">
    <property type="entry name" value="P-loop containing nucleoside triphosphate hydrolases"/>
    <property type="match status" value="1"/>
</dbReference>
<comment type="miscellaneous">
    <text evidence="8">The a and c carboxylates of cobyrinate are activated for nucleophilic attack via formation of a phosphorylated intermediate by ATP. CbiA catalyzes first the amidation of the c-carboxylate, and then that of the a-carboxylate.</text>
</comment>
<comment type="similarity">
    <text evidence="8">Belongs to the CobB/CbiA family.</text>
</comment>
<comment type="domain">
    <text evidence="8">Comprises of two domains. The C-terminal domain contains the binding site for glutamine and catalyzes the hydrolysis of this substrate to glutamate and ammonia. The N-terminal domain is anticipated to bind ATP and cobyrinate and catalyzes the ultimate synthesis of the diamide product. The ammonia produced via the glutaminase domain is probably translocated to the adjacent domain via a molecular tunnel, where it reacts with an activated intermediate.</text>
</comment>
<dbReference type="InterPro" id="IPR027417">
    <property type="entry name" value="P-loop_NTPase"/>
</dbReference>
<feature type="site" description="Increases nucleophilicity of active site Cys" evidence="8">
    <location>
        <position position="436"/>
    </location>
</feature>
<evidence type="ECO:0000256" key="2">
    <source>
        <dbReference type="ARBA" id="ARBA00022573"/>
    </source>
</evidence>
<dbReference type="Pfam" id="PF01656">
    <property type="entry name" value="CbiA"/>
    <property type="match status" value="1"/>
</dbReference>
<dbReference type="PROSITE" id="PS51274">
    <property type="entry name" value="GATASE_COBBQ"/>
    <property type="match status" value="1"/>
</dbReference>
<evidence type="ECO:0000256" key="6">
    <source>
        <dbReference type="ARBA" id="ARBA00022842"/>
    </source>
</evidence>
<dbReference type="InterPro" id="IPR011698">
    <property type="entry name" value="GATase_3"/>
</dbReference>
<dbReference type="GO" id="GO:0042242">
    <property type="term" value="F:cobyrinic acid a,c-diamide synthase activity"/>
    <property type="evidence" value="ECO:0007669"/>
    <property type="project" value="UniProtKB-UniRule"/>
</dbReference>
<dbReference type="Pfam" id="PF07685">
    <property type="entry name" value="GATase_3"/>
    <property type="match status" value="1"/>
</dbReference>
<dbReference type="RefSeq" id="WP_104936237.1">
    <property type="nucleotide sequence ID" value="NZ_CP021255.1"/>
</dbReference>
<dbReference type="Proteomes" id="UP000239867">
    <property type="component" value="Chromosome"/>
</dbReference>
<comment type="cofactor">
    <cofactor evidence="1 8">
        <name>Mg(2+)</name>
        <dbReference type="ChEBI" id="CHEBI:18420"/>
    </cofactor>
</comment>
<comment type="function">
    <text evidence="8">Catalyzes the ATP-dependent amidation of the two carboxylate groups at positions a and c of cobyrinate, using either L-glutamine or ammonia as the nitrogen source.</text>
</comment>
<evidence type="ECO:0000256" key="8">
    <source>
        <dbReference type="HAMAP-Rule" id="MF_00027"/>
    </source>
</evidence>
<dbReference type="CDD" id="cd03130">
    <property type="entry name" value="GATase1_CobB"/>
    <property type="match status" value="1"/>
</dbReference>
<organism evidence="11 12">
    <name type="scientific">Desulfobulbus oralis</name>
    <dbReference type="NCBI Taxonomy" id="1986146"/>
    <lineage>
        <taxon>Bacteria</taxon>
        <taxon>Pseudomonadati</taxon>
        <taxon>Thermodesulfobacteriota</taxon>
        <taxon>Desulfobulbia</taxon>
        <taxon>Desulfobulbales</taxon>
        <taxon>Desulfobulbaceae</taxon>
        <taxon>Desulfobulbus</taxon>
    </lineage>
</organism>
<dbReference type="AlphaFoldDB" id="A0A2L1GMY0"/>
<feature type="domain" description="CobB/CobQ-like glutamine amidotransferase" evidence="10">
    <location>
        <begin position="262"/>
        <end position="441"/>
    </location>
</feature>
<evidence type="ECO:0000313" key="12">
    <source>
        <dbReference type="Proteomes" id="UP000239867"/>
    </source>
</evidence>
<dbReference type="InterPro" id="IPR004484">
    <property type="entry name" value="CbiA/CobB_synth"/>
</dbReference>
<keyword evidence="7 8" id="KW-0315">Glutamine amidotransferase</keyword>
<dbReference type="EMBL" id="CP021255">
    <property type="protein sequence ID" value="AVD70957.1"/>
    <property type="molecule type" value="Genomic_DNA"/>
</dbReference>
<dbReference type="NCBIfam" id="TIGR00379">
    <property type="entry name" value="cobB"/>
    <property type="match status" value="1"/>
</dbReference>
<dbReference type="PANTHER" id="PTHR43873:SF1">
    <property type="entry name" value="COBYRINATE A,C-DIAMIDE SYNTHASE"/>
    <property type="match status" value="1"/>
</dbReference>
<sequence>MNAPALLIAGTHSGCGKTTVTLGLMAALKRRGLTVRPFKCGPDFIDPSLHRMVCGTLSYNLDCRMCGEDFVRTSFGRHNPPGDHGIAVVEGVMGLFDGGTGSAAHLAKTLGLPVLLVVDVRSAAESVAAVVKGFATLDPELSLSGVICNRVASARHEALIRGAMAQTGVPIVGFLPREERIAIPSRHLGLNMGEEEPLGPAALERLAALVEEHLDMTGILALAERAAVQPAAPPGAGLLRPCRGQAEPGLDNDARDCGPVRLGVARDAAFCFYYEDNLELLRRAGAELLFFSPLADAELPAGLGGLYLGGGYPELFAERLSGNTALRAAVLDFSRRGAPVYGECGGFMYLCETLQDLDGLTWPMAGVFPFACVMNPRLRSLGYREPEQCRATFFGPAGMRLFGHEFHYSSLSSPPQGGAWQDGGYTRDKTLAGYIHLHWGRTPEAAAALVQACRAFVRQN</sequence>
<evidence type="ECO:0000256" key="5">
    <source>
        <dbReference type="ARBA" id="ARBA00022840"/>
    </source>
</evidence>
<dbReference type="PANTHER" id="PTHR43873">
    <property type="entry name" value="COBYRINATE A,C-DIAMIDE SYNTHASE"/>
    <property type="match status" value="1"/>
</dbReference>
<dbReference type="InterPro" id="IPR029062">
    <property type="entry name" value="Class_I_gatase-like"/>
</dbReference>
<dbReference type="HAMAP" id="MF_00027">
    <property type="entry name" value="CobB_CbiA"/>
    <property type="match status" value="1"/>
</dbReference>